<evidence type="ECO:0000313" key="2">
    <source>
        <dbReference type="Proteomes" id="UP000324996"/>
    </source>
</evidence>
<proteinExistence type="predicted"/>
<sequence length="78" mass="8839">MSDEEIEEKKDPDLRLPRQAQHYAQLVAHFVAVKNSNQVAGAMDAHFERLDLSRICAAPSARLSHFPFKSDRTFPAQC</sequence>
<protein>
    <submittedName>
        <fullName evidence="1">Uncharacterized protein</fullName>
    </submittedName>
</protein>
<name>A0A5A7NF93_9PROT</name>
<dbReference type="EMBL" id="BKCN01000036">
    <property type="protein sequence ID" value="GER05646.1"/>
    <property type="molecule type" value="Genomic_DNA"/>
</dbReference>
<dbReference type="AlphaFoldDB" id="A0A5A7NF93"/>
<dbReference type="Proteomes" id="UP000324996">
    <property type="component" value="Unassembled WGS sequence"/>
</dbReference>
<accession>A0A5A7NF93</accession>
<comment type="caution">
    <text evidence="1">The sequence shown here is derived from an EMBL/GenBank/DDBJ whole genome shotgun (WGS) entry which is preliminary data.</text>
</comment>
<organism evidence="1 2">
    <name type="scientific">Iodidimonas nitroreducens</name>
    <dbReference type="NCBI Taxonomy" id="1236968"/>
    <lineage>
        <taxon>Bacteria</taxon>
        <taxon>Pseudomonadati</taxon>
        <taxon>Pseudomonadota</taxon>
        <taxon>Alphaproteobacteria</taxon>
        <taxon>Iodidimonadales</taxon>
        <taxon>Iodidimonadaceae</taxon>
        <taxon>Iodidimonas</taxon>
    </lineage>
</organism>
<gene>
    <name evidence="1" type="ORF">JCM17846_33280</name>
</gene>
<keyword evidence="2" id="KW-1185">Reference proteome</keyword>
<reference evidence="1 2" key="1">
    <citation type="submission" date="2019-09" db="EMBL/GenBank/DDBJ databases">
        <title>NBRP : Genome information of microbial organism related human and environment.</title>
        <authorList>
            <person name="Hattori M."/>
            <person name="Oshima K."/>
            <person name="Inaba H."/>
            <person name="Suda W."/>
            <person name="Sakamoto M."/>
            <person name="Iino T."/>
            <person name="Kitahara M."/>
            <person name="Oshida Y."/>
            <person name="Iida T."/>
            <person name="Kudo T."/>
            <person name="Itoh T."/>
            <person name="Ohkuma M."/>
        </authorList>
    </citation>
    <scope>NUCLEOTIDE SEQUENCE [LARGE SCALE GENOMIC DNA]</scope>
    <source>
        <strain evidence="1 2">Q-1</strain>
    </source>
</reference>
<evidence type="ECO:0000313" key="1">
    <source>
        <dbReference type="EMBL" id="GER05646.1"/>
    </source>
</evidence>